<keyword evidence="3" id="KW-0732">Signal</keyword>
<proteinExistence type="inferred from homology"/>
<dbReference type="GO" id="GO:1901982">
    <property type="term" value="F:maltose binding"/>
    <property type="evidence" value="ECO:0007669"/>
    <property type="project" value="TreeGrafter"/>
</dbReference>
<dbReference type="GO" id="GO:0055052">
    <property type="term" value="C:ATP-binding cassette (ABC) transporter complex, substrate-binding subunit-containing"/>
    <property type="evidence" value="ECO:0007669"/>
    <property type="project" value="TreeGrafter"/>
</dbReference>
<dbReference type="SUPFAM" id="SSF53850">
    <property type="entry name" value="Periplasmic binding protein-like II"/>
    <property type="match status" value="1"/>
</dbReference>
<dbReference type="PANTHER" id="PTHR30061">
    <property type="entry name" value="MALTOSE-BINDING PERIPLASMIC PROTEIN"/>
    <property type="match status" value="1"/>
</dbReference>
<keyword evidence="2" id="KW-0813">Transport</keyword>
<dbReference type="RefSeq" id="WP_150456395.1">
    <property type="nucleotide sequence ID" value="NZ_VYKK01000002.1"/>
</dbReference>
<evidence type="ECO:0000256" key="3">
    <source>
        <dbReference type="ARBA" id="ARBA00022729"/>
    </source>
</evidence>
<dbReference type="AlphaFoldDB" id="A0A5J5GJR2"/>
<dbReference type="Pfam" id="PF13416">
    <property type="entry name" value="SBP_bac_8"/>
    <property type="match status" value="1"/>
</dbReference>
<comment type="caution">
    <text evidence="4">The sequence shown here is derived from an EMBL/GenBank/DDBJ whole genome shotgun (WGS) entry which is preliminary data.</text>
</comment>
<dbReference type="InterPro" id="IPR006059">
    <property type="entry name" value="SBP"/>
</dbReference>
<dbReference type="GO" id="GO:0015768">
    <property type="term" value="P:maltose transport"/>
    <property type="evidence" value="ECO:0007669"/>
    <property type="project" value="TreeGrafter"/>
</dbReference>
<dbReference type="Proteomes" id="UP000367750">
    <property type="component" value="Unassembled WGS sequence"/>
</dbReference>
<gene>
    <name evidence="4" type="ORF">F4V43_01120</name>
</gene>
<dbReference type="GO" id="GO:0042956">
    <property type="term" value="P:maltodextrin transmembrane transport"/>
    <property type="evidence" value="ECO:0007669"/>
    <property type="project" value="TreeGrafter"/>
</dbReference>
<sequence>MNSSKNTGTKPIVVWHEFDGKGDTSIEVLESICRDYSAERGLSVVPEVMNITELGIRLRAISDGGPSPMAALVPADLAGYGGRAQYSQVPDSFWERAGITDDEVIASMRPHGCQYGVPILRGNHLVLYFNREIYPEAPGSWEELTAAAEGLRSRGVVPLGADLKDPYCFIPFLTACGGWPLKNGEPDLASPEMAKALELVRSGLEQGVVESLHGPTALLDRFIAGEVGAIICGEWIFNYLHQHMENRLDVASLPSIGGNRALSMTSSIGLVFPGEALASEQGEELLELAAYMLREEKQREWATRVQRIPVHPGVRAAMEAEAPPVRARLIRQMANTRSMPVEPVMEAVWEAMREGLLGIEEQEGGVTARFMQEQAEGRRILAAGNKTR</sequence>
<dbReference type="Gene3D" id="3.40.190.10">
    <property type="entry name" value="Periplasmic binding protein-like II"/>
    <property type="match status" value="2"/>
</dbReference>
<accession>A0A5J5GJR2</accession>
<evidence type="ECO:0000313" key="5">
    <source>
        <dbReference type="Proteomes" id="UP000367750"/>
    </source>
</evidence>
<evidence type="ECO:0000313" key="4">
    <source>
        <dbReference type="EMBL" id="KAA9008511.1"/>
    </source>
</evidence>
<protein>
    <submittedName>
        <fullName evidence="4">Extracellular solute-binding protein</fullName>
    </submittedName>
</protein>
<dbReference type="OrthoDB" id="9795467at2"/>
<keyword evidence="5" id="KW-1185">Reference proteome</keyword>
<dbReference type="PANTHER" id="PTHR30061:SF50">
    <property type="entry name" value="MALTOSE_MALTODEXTRIN-BINDING PERIPLASMIC PROTEIN"/>
    <property type="match status" value="1"/>
</dbReference>
<comment type="similarity">
    <text evidence="1">Belongs to the bacterial solute-binding protein 1 family.</text>
</comment>
<organism evidence="4 5">
    <name type="scientific">Paenibacillus spiritus</name>
    <dbReference type="NCBI Taxonomy" id="2496557"/>
    <lineage>
        <taxon>Bacteria</taxon>
        <taxon>Bacillati</taxon>
        <taxon>Bacillota</taxon>
        <taxon>Bacilli</taxon>
        <taxon>Bacillales</taxon>
        <taxon>Paenibacillaceae</taxon>
        <taxon>Paenibacillus</taxon>
    </lineage>
</organism>
<evidence type="ECO:0000256" key="2">
    <source>
        <dbReference type="ARBA" id="ARBA00022448"/>
    </source>
</evidence>
<name>A0A5J5GJR2_9BACL</name>
<reference evidence="4 5" key="1">
    <citation type="submission" date="2019-09" db="EMBL/GenBank/DDBJ databases">
        <title>Bacillus ochoae sp. nov., Paenibacillus whitsoniae sp. nov., Paenibacillus spiritus sp. nov. Isolated from the Mars Exploration Rover during spacecraft assembly.</title>
        <authorList>
            <person name="Seuylemezian A."/>
            <person name="Vaishampayan P."/>
        </authorList>
    </citation>
    <scope>NUCLEOTIDE SEQUENCE [LARGE SCALE GENOMIC DNA]</scope>
    <source>
        <strain evidence="4 5">MER_111</strain>
    </source>
</reference>
<evidence type="ECO:0000256" key="1">
    <source>
        <dbReference type="ARBA" id="ARBA00008520"/>
    </source>
</evidence>
<dbReference type="EMBL" id="VYKK01000002">
    <property type="protein sequence ID" value="KAA9008511.1"/>
    <property type="molecule type" value="Genomic_DNA"/>
</dbReference>